<dbReference type="InterPro" id="IPR010313">
    <property type="entry name" value="Glycine_N-acyltransferase"/>
</dbReference>
<sequence length="279" mass="32739">MEPLIEISRNKWSQLQALYRNDWPWGIEGFRLLDIHIQYPDMNQAFNFKVYCPGGDLHNGMVAISDMEHYYQVYVYPVTRNITNIEHALTNTNIINWNRTICIPSVNSETLVCLKIICQRLSLQLSEEVVCKHLLKKESKPFEILNHPLNTYVAPLKPEYLDLIDRTWTYYTPNNSRRFFEILMRNGLSYVLYSTDNHKPLAWIFIGEAGAFTHLYCVATQRGKGYAEYITKIATNDLLRQGKDVLAYTLKENVRPQNLFRKLGFDFLDNVIYVDIQRI</sequence>
<reference evidence="3" key="2">
    <citation type="submission" date="2022-10" db="EMBL/GenBank/DDBJ databases">
        <authorList>
            <consortium name="ENA_rothamsted_submissions"/>
            <consortium name="culmorum"/>
            <person name="King R."/>
        </authorList>
    </citation>
    <scope>NUCLEOTIDE SEQUENCE</scope>
</reference>
<dbReference type="AlphaFoldDB" id="A0A9N9RF30"/>
<dbReference type="EC" id="2.3.1.-" evidence="1"/>
<dbReference type="GO" id="GO:0005739">
    <property type="term" value="C:mitochondrion"/>
    <property type="evidence" value="ECO:0007669"/>
    <property type="project" value="InterPro"/>
</dbReference>
<evidence type="ECO:0000256" key="1">
    <source>
        <dbReference type="RuleBase" id="RU368002"/>
    </source>
</evidence>
<feature type="domain" description="GCN5-related N-acetyltransferase Rv2170-like" evidence="2">
    <location>
        <begin position="192"/>
        <end position="271"/>
    </location>
</feature>
<dbReference type="Proteomes" id="UP001153714">
    <property type="component" value="Chromosome 8"/>
</dbReference>
<evidence type="ECO:0000259" key="2">
    <source>
        <dbReference type="Pfam" id="PF08445"/>
    </source>
</evidence>
<dbReference type="EMBL" id="OU893339">
    <property type="protein sequence ID" value="CAG9795654.1"/>
    <property type="molecule type" value="Genomic_DNA"/>
</dbReference>
<dbReference type="Pfam" id="PF08445">
    <property type="entry name" value="FR47"/>
    <property type="match status" value="1"/>
</dbReference>
<keyword evidence="1" id="KW-0808">Transferase</keyword>
<evidence type="ECO:0000313" key="3">
    <source>
        <dbReference type="EMBL" id="CAG9795654.1"/>
    </source>
</evidence>
<organism evidence="3 4">
    <name type="scientific">Diatraea saccharalis</name>
    <name type="common">sugarcane borer</name>
    <dbReference type="NCBI Taxonomy" id="40085"/>
    <lineage>
        <taxon>Eukaryota</taxon>
        <taxon>Metazoa</taxon>
        <taxon>Ecdysozoa</taxon>
        <taxon>Arthropoda</taxon>
        <taxon>Hexapoda</taxon>
        <taxon>Insecta</taxon>
        <taxon>Pterygota</taxon>
        <taxon>Neoptera</taxon>
        <taxon>Endopterygota</taxon>
        <taxon>Lepidoptera</taxon>
        <taxon>Glossata</taxon>
        <taxon>Ditrysia</taxon>
        <taxon>Pyraloidea</taxon>
        <taxon>Crambidae</taxon>
        <taxon>Crambinae</taxon>
        <taxon>Diatraea</taxon>
    </lineage>
</organism>
<dbReference type="PANTHER" id="PTHR15298:SF1">
    <property type="entry name" value="GLYCINE N-ACYLTRANSFERASE-LIKE PROTEIN"/>
    <property type="match status" value="1"/>
</dbReference>
<dbReference type="SUPFAM" id="SSF55729">
    <property type="entry name" value="Acyl-CoA N-acyltransferases (Nat)"/>
    <property type="match status" value="1"/>
</dbReference>
<gene>
    <name evidence="3" type="ORF">DIATSA_LOCUS12899</name>
</gene>
<dbReference type="InterPro" id="IPR013653">
    <property type="entry name" value="GCN5-like_dom"/>
</dbReference>
<reference evidence="3" key="1">
    <citation type="submission" date="2021-12" db="EMBL/GenBank/DDBJ databases">
        <authorList>
            <person name="King R."/>
        </authorList>
    </citation>
    <scope>NUCLEOTIDE SEQUENCE</scope>
</reference>
<dbReference type="GO" id="GO:0047961">
    <property type="term" value="F:glycine N-acyltransferase activity"/>
    <property type="evidence" value="ECO:0007669"/>
    <property type="project" value="InterPro"/>
</dbReference>
<keyword evidence="1" id="KW-0012">Acyltransferase</keyword>
<protein>
    <recommendedName>
        <fullName evidence="1">Glycine N-acyltransferase-like protein</fullName>
        <ecNumber evidence="1">2.3.1.-</ecNumber>
    </recommendedName>
</protein>
<keyword evidence="4" id="KW-1185">Reference proteome</keyword>
<name>A0A9N9RF30_9NEOP</name>
<proteinExistence type="inferred from homology"/>
<dbReference type="PANTHER" id="PTHR15298">
    <property type="entry name" value="L-COA N-ACYLTRANSFERASE-RELATED"/>
    <property type="match status" value="1"/>
</dbReference>
<dbReference type="OrthoDB" id="7305308at2759"/>
<dbReference type="Gene3D" id="3.40.630.30">
    <property type="match status" value="2"/>
</dbReference>
<evidence type="ECO:0000313" key="4">
    <source>
        <dbReference type="Proteomes" id="UP001153714"/>
    </source>
</evidence>
<accession>A0A9N9RF30</accession>
<comment type="similarity">
    <text evidence="1">Belongs to the glycine N-acyltransferase family.</text>
</comment>
<dbReference type="InterPro" id="IPR016181">
    <property type="entry name" value="Acyl_CoA_acyltransferase"/>
</dbReference>